<organism evidence="1 2">
    <name type="scientific">Neophaeococcomyces mojaviensis</name>
    <dbReference type="NCBI Taxonomy" id="3383035"/>
    <lineage>
        <taxon>Eukaryota</taxon>
        <taxon>Fungi</taxon>
        <taxon>Dikarya</taxon>
        <taxon>Ascomycota</taxon>
        <taxon>Pezizomycotina</taxon>
        <taxon>Eurotiomycetes</taxon>
        <taxon>Chaetothyriomycetidae</taxon>
        <taxon>Chaetothyriales</taxon>
        <taxon>Chaetothyriales incertae sedis</taxon>
        <taxon>Neophaeococcomyces</taxon>
    </lineage>
</organism>
<comment type="caution">
    <text evidence="1">The sequence shown here is derived from an EMBL/GenBank/DDBJ whole genome shotgun (WGS) entry which is preliminary data.</text>
</comment>
<keyword evidence="2" id="KW-1185">Reference proteome</keyword>
<reference evidence="1" key="1">
    <citation type="submission" date="2022-10" db="EMBL/GenBank/DDBJ databases">
        <title>Culturing micro-colonial fungi from biological soil crusts in the Mojave desert and describing Neophaeococcomyces mojavensis, and introducing the new genera and species Taxawa tesnikishii.</title>
        <authorList>
            <person name="Kurbessoian T."/>
            <person name="Stajich J.E."/>
        </authorList>
    </citation>
    <scope>NUCLEOTIDE SEQUENCE</scope>
    <source>
        <strain evidence="1">JES_112</strain>
    </source>
</reference>
<protein>
    <submittedName>
        <fullName evidence="1">Inositol polyphosphate kinase kcs1</fullName>
        <ecNumber evidence="1">2.7.4.21</ecNumber>
    </submittedName>
</protein>
<keyword evidence="1" id="KW-0418">Kinase</keyword>
<accession>A0ACC2ZVT1</accession>
<name>A0ACC2ZVT1_9EURO</name>
<keyword evidence="1" id="KW-0808">Transferase</keyword>
<evidence type="ECO:0000313" key="2">
    <source>
        <dbReference type="Proteomes" id="UP001172386"/>
    </source>
</evidence>
<sequence length="1334" mass="147848">MIARPLFLCKPSHPCLSSFSSSDRWQKQFEPIWSSVLITPQPSLPPLAWHAHRPLMNRSPGSTPAQALRHESNTYQHASYSPVSTFVVDGQGQSQNLTVSDFEGEPHNDSRPSYQLQRASTISVSPTYAERDTQYRRQDGPSKLGQQSVSREATVGTLVGEASRSTAQARTTTATPSNSHAKRPQSNLTKSQFASPTPENQAFTSAPPTRRPTAPISARNSPRTDAGTVVGGIRRIASTGHTWAQKFHISVSSRVMTQSAEYSEDTASKTAELESRESTSAIADEDVPFDPSLERGAAMREAMRESKRPERSVSRGRTHMDKSIEATVKRPEASGNVRSRKAVKVSTGAVQIPQSEEPGDVSPGAADALRVGEQNTFDNGHTPRSSLPPALLQEIRNHDRDGRPNAFRNKASTPGVPLSSERKQDDDEIPKPLERHDEEEEHISAAVYYPHESVTGDDVEELEQPLEVASSDVTSTRSESLHPSSAEETRSMKEESCPALGHEHIDISVESDYEKSIFHGTLKAASDDEGQQEEEAQTPKMPAIDQKSSVLVIPSSASEMGSSDETTDVSQADEGTSTPIAPNSQPKRSRGRAGTVAKPKTAVTLEPYKHQVGGHSTIFRFSRRAVCKQLNSRENEFYERVEKSHPDMLKFMPRYIGVLNVTFSRGPKQAQDASAAAETDKNEGQTTQDEKKSSEGDNINTTNGIEKGKEMSSSGKERIVSHSQKLGAIPQVLLNQNRHLLQSEYFGLPERPKSADPTHFRQRSVNYERGGADNTQRKSSNDIASPTRPNPPEHSDSWGISSVNDHLKAKVFREVFGGVPEIHHIPRGSHSHAKTSNANSFPLRKDADVKKRANLSMTTFDDIKDVDADQSRRLTYHTTGQVAEDKSKQQTGSLEVPSLPVTKYSSSAKEFDDGRYDLNRSVTADSAETESLPQGKPSGPRRRHSGMGLRRRRKSVGGNDFAQLEYFEDEALSVMREEEIFAMDEDRRPSQPTTEQPISSGMYTATVEEGAHDDQIKLTLNDKSHDSDEVVPHELLAEDRLPVNPKEAQSVTPGQRNALFILLEDLTAGMGRPAVLDLKMGTRQYGVEASEKKILSQRTKCAETTSQQLGVRICGMQSFDRKTKETTYQDKYFGRSVNAGKPFRKALTRFLYDGVSYDSVAKHIPTIIHKLSKLENMVRRLPGYRLYASSLLMYYDAEPENSREYTEAQKNGVDLFKKKQEGHKPWPPPIEIKLVDFANCITSEDPLPKGAQAPPAHPTDVDRGYLRGLRTLKYYFDRILRDIENDQYSHTKSDKEKSKDHAGAAEEMSLSDTESESDYVPANFEDEDDGDVSI</sequence>
<dbReference type="EC" id="2.7.4.21" evidence="1"/>
<evidence type="ECO:0000313" key="1">
    <source>
        <dbReference type="EMBL" id="KAJ9651649.1"/>
    </source>
</evidence>
<dbReference type="EMBL" id="JAPDRQ010000243">
    <property type="protein sequence ID" value="KAJ9651649.1"/>
    <property type="molecule type" value="Genomic_DNA"/>
</dbReference>
<dbReference type="Proteomes" id="UP001172386">
    <property type="component" value="Unassembled WGS sequence"/>
</dbReference>
<proteinExistence type="predicted"/>
<gene>
    <name evidence="1" type="primary">KCS1</name>
    <name evidence="1" type="ORF">H2198_009092</name>
</gene>